<feature type="chain" id="PRO_5031024148" evidence="2">
    <location>
        <begin position="38"/>
        <end position="292"/>
    </location>
</feature>
<organism evidence="3">
    <name type="scientific">Craspedostauros australis</name>
    <dbReference type="NCBI Taxonomy" id="1486917"/>
    <lineage>
        <taxon>Eukaryota</taxon>
        <taxon>Sar</taxon>
        <taxon>Stramenopiles</taxon>
        <taxon>Ochrophyta</taxon>
        <taxon>Bacillariophyta</taxon>
        <taxon>Bacillariophyceae</taxon>
        <taxon>Bacillariophycidae</taxon>
        <taxon>Naviculales</taxon>
        <taxon>Naviculaceae</taxon>
        <taxon>Craspedostauros</taxon>
    </lineage>
</organism>
<accession>A0A7R9WRI7</accession>
<feature type="compositionally biased region" description="Basic and acidic residues" evidence="1">
    <location>
        <begin position="242"/>
        <end position="251"/>
    </location>
</feature>
<sequence length="292" mass="31643">MTMMTMNATRRRAPLRCSTSITILVLIALSMLQVAQGQHWCALCELAAPPVRPNHLIDGKRCQNIYIDGFGMSSGDSQCTAILNRARTECCDESLSITDTPTASPVYQGPVGNNPPCPVCRTLEYPGLPKNGVDARYIGKHSCAVLYDMGLNGLIEGRVCEAYQDFSMIECGCGIHNPACKADSSNCYQGDPVVATGPPTDTPTAAPYLPPFKDPPLEKFRVSLASLEGFGGAGGQYKGNRRNLEAADQPRKRSLRSRNRPRGSSSRQAQTNTPIETEVVFKSYRPHGNEAS</sequence>
<evidence type="ECO:0000313" key="3">
    <source>
        <dbReference type="EMBL" id="CAD8333044.1"/>
    </source>
</evidence>
<name>A0A7R9WRI7_9STRA</name>
<reference evidence="3" key="1">
    <citation type="submission" date="2021-01" db="EMBL/GenBank/DDBJ databases">
        <authorList>
            <person name="Corre E."/>
            <person name="Pelletier E."/>
            <person name="Niang G."/>
            <person name="Scheremetjew M."/>
            <person name="Finn R."/>
            <person name="Kale V."/>
            <person name="Holt S."/>
            <person name="Cochrane G."/>
            <person name="Meng A."/>
            <person name="Brown T."/>
            <person name="Cohen L."/>
        </authorList>
    </citation>
    <scope>NUCLEOTIDE SEQUENCE</scope>
    <source>
        <strain evidence="3">CCMP3328</strain>
    </source>
</reference>
<feature type="signal peptide" evidence="2">
    <location>
        <begin position="1"/>
        <end position="37"/>
    </location>
</feature>
<proteinExistence type="predicted"/>
<keyword evidence="2" id="KW-0732">Signal</keyword>
<feature type="region of interest" description="Disordered" evidence="1">
    <location>
        <begin position="233"/>
        <end position="292"/>
    </location>
</feature>
<dbReference type="AlphaFoldDB" id="A0A7R9WRI7"/>
<protein>
    <submittedName>
        <fullName evidence="3">Uncharacterized protein</fullName>
    </submittedName>
</protein>
<dbReference type="EMBL" id="HBEF01008175">
    <property type="protein sequence ID" value="CAD8333044.1"/>
    <property type="molecule type" value="Transcribed_RNA"/>
</dbReference>
<evidence type="ECO:0000256" key="2">
    <source>
        <dbReference type="SAM" id="SignalP"/>
    </source>
</evidence>
<gene>
    <name evidence="3" type="ORF">CAUS1442_LOCUS5145</name>
</gene>
<feature type="compositionally biased region" description="Basic residues" evidence="1">
    <location>
        <begin position="252"/>
        <end position="261"/>
    </location>
</feature>
<evidence type="ECO:0000256" key="1">
    <source>
        <dbReference type="SAM" id="MobiDB-lite"/>
    </source>
</evidence>